<dbReference type="Proteomes" id="UP001558632">
    <property type="component" value="Unassembled WGS sequence"/>
</dbReference>
<keyword evidence="3" id="KW-1185">Reference proteome</keyword>
<proteinExistence type="predicted"/>
<accession>A0ABR3KA80</accession>
<evidence type="ECO:0000313" key="2">
    <source>
        <dbReference type="EMBL" id="KAL1232889.1"/>
    </source>
</evidence>
<feature type="region of interest" description="Disordered" evidence="1">
    <location>
        <begin position="1"/>
        <end position="41"/>
    </location>
</feature>
<name>A0ABR3KA80_TRISP</name>
<reference evidence="2 3" key="1">
    <citation type="submission" date="2024-07" db="EMBL/GenBank/DDBJ databases">
        <title>Enhanced genomic and transcriptomic resources for Trichinella pseudospiralis and T. spiralis underpin the discovery of pronounced molecular differences between stages and species.</title>
        <authorList>
            <person name="Pasi K.K."/>
            <person name="La Rosa G."/>
            <person name="Gomez-Morales M.A."/>
            <person name="Tosini F."/>
            <person name="Sumanam S."/>
            <person name="Young N.D."/>
            <person name="Chang B.C."/>
            <person name="Robin G.B."/>
        </authorList>
    </citation>
    <scope>NUCLEOTIDE SEQUENCE [LARGE SCALE GENOMIC DNA]</scope>
    <source>
        <strain evidence="2">ISS534</strain>
    </source>
</reference>
<sequence length="89" mass="10159">MVPRLPGVDQSSPRPGVWSCLDRSDRKLDGPRASSSCAREQNFPPTYNTSIDQLIQILYTSKLPHATCLQLYAAQCKILYNFNLQQQMW</sequence>
<evidence type="ECO:0000313" key="3">
    <source>
        <dbReference type="Proteomes" id="UP001558632"/>
    </source>
</evidence>
<dbReference type="EMBL" id="JBEUSY010000444">
    <property type="protein sequence ID" value="KAL1232889.1"/>
    <property type="molecule type" value="Genomic_DNA"/>
</dbReference>
<comment type="caution">
    <text evidence="2">The sequence shown here is derived from an EMBL/GenBank/DDBJ whole genome shotgun (WGS) entry which is preliminary data.</text>
</comment>
<gene>
    <name evidence="2" type="ORF">TSPI_04071</name>
</gene>
<protein>
    <submittedName>
        <fullName evidence="2">RNase E specificity factor CsrD</fullName>
    </submittedName>
</protein>
<evidence type="ECO:0000256" key="1">
    <source>
        <dbReference type="SAM" id="MobiDB-lite"/>
    </source>
</evidence>
<organism evidence="2 3">
    <name type="scientific">Trichinella spiralis</name>
    <name type="common">Trichina worm</name>
    <dbReference type="NCBI Taxonomy" id="6334"/>
    <lineage>
        <taxon>Eukaryota</taxon>
        <taxon>Metazoa</taxon>
        <taxon>Ecdysozoa</taxon>
        <taxon>Nematoda</taxon>
        <taxon>Enoplea</taxon>
        <taxon>Dorylaimia</taxon>
        <taxon>Trichinellida</taxon>
        <taxon>Trichinellidae</taxon>
        <taxon>Trichinella</taxon>
    </lineage>
</organism>